<feature type="compositionally biased region" description="Basic and acidic residues" evidence="1">
    <location>
        <begin position="44"/>
        <end position="59"/>
    </location>
</feature>
<proteinExistence type="predicted"/>
<feature type="compositionally biased region" description="Basic residues" evidence="1">
    <location>
        <begin position="30"/>
        <end position="43"/>
    </location>
</feature>
<feature type="region of interest" description="Disordered" evidence="1">
    <location>
        <begin position="1"/>
        <end position="102"/>
    </location>
</feature>
<name>A0AAV9JM22_9PEZI</name>
<evidence type="ECO:0000256" key="1">
    <source>
        <dbReference type="SAM" id="MobiDB-lite"/>
    </source>
</evidence>
<dbReference type="AlphaFoldDB" id="A0AAV9JM22"/>
<accession>A0AAV9JM22</accession>
<keyword evidence="3" id="KW-1185">Reference proteome</keyword>
<comment type="caution">
    <text evidence="2">The sequence shown here is derived from an EMBL/GenBank/DDBJ whole genome shotgun (WGS) entry which is preliminary data.</text>
</comment>
<protein>
    <submittedName>
        <fullName evidence="2">Uncharacterized protein</fullName>
    </submittedName>
</protein>
<organism evidence="2 3">
    <name type="scientific">Oleoguttula mirabilis</name>
    <dbReference type="NCBI Taxonomy" id="1507867"/>
    <lineage>
        <taxon>Eukaryota</taxon>
        <taxon>Fungi</taxon>
        <taxon>Dikarya</taxon>
        <taxon>Ascomycota</taxon>
        <taxon>Pezizomycotina</taxon>
        <taxon>Dothideomycetes</taxon>
        <taxon>Dothideomycetidae</taxon>
        <taxon>Mycosphaerellales</taxon>
        <taxon>Teratosphaeriaceae</taxon>
        <taxon>Oleoguttula</taxon>
    </lineage>
</organism>
<dbReference type="Proteomes" id="UP001324427">
    <property type="component" value="Unassembled WGS sequence"/>
</dbReference>
<gene>
    <name evidence="2" type="ORF">LTR36_001790</name>
</gene>
<evidence type="ECO:0000313" key="2">
    <source>
        <dbReference type="EMBL" id="KAK4546573.1"/>
    </source>
</evidence>
<reference evidence="2 3" key="1">
    <citation type="submission" date="2021-11" db="EMBL/GenBank/DDBJ databases">
        <title>Black yeast isolated from Biological Soil Crust.</title>
        <authorList>
            <person name="Kurbessoian T."/>
        </authorList>
    </citation>
    <scope>NUCLEOTIDE SEQUENCE [LARGE SCALE GENOMIC DNA]</scope>
    <source>
        <strain evidence="2 3">CCFEE 5522</strain>
    </source>
</reference>
<feature type="compositionally biased region" description="Polar residues" evidence="1">
    <location>
        <begin position="1"/>
        <end position="16"/>
    </location>
</feature>
<evidence type="ECO:0000313" key="3">
    <source>
        <dbReference type="Proteomes" id="UP001324427"/>
    </source>
</evidence>
<dbReference type="EMBL" id="JAVFHQ010000014">
    <property type="protein sequence ID" value="KAK4546573.1"/>
    <property type="molecule type" value="Genomic_DNA"/>
</dbReference>
<sequence>MGTTKPATVARTTHATSGMMDPPPEEHGSRGKGARRARNTKRKRELEDIERQPEAEYKPHPSRKGGKGDDKPSAAKKATRIGLPVSSYSASAPKEPNRTPAAQPVSISVARCLQEAASVQTPSVPQAQVVQSKHAYYIFFKQFREADHSTPQQSSVVPAPVTLDVIWECFPDPSPRAALSKLRRWQNNLGRMMERLVEDPAQVEADAQAGRGETTDELEWVGVESLEALTHAEACRLRKFDRYDHRLAGDAEPPAAKKCIGVTEGRSLLGASMLQHMILRQLQNADKSVLKKIFGAHTEELESDDEYFRAAIGHGSVSI</sequence>